<keyword evidence="1" id="KW-1133">Transmembrane helix</keyword>
<name>A0A1H4GQR8_9GAMM</name>
<feature type="transmembrane region" description="Helical" evidence="1">
    <location>
        <begin position="6"/>
        <end position="23"/>
    </location>
</feature>
<evidence type="ECO:0000313" key="3">
    <source>
        <dbReference type="Proteomes" id="UP000242469"/>
    </source>
</evidence>
<accession>A0A1H4GQR8</accession>
<gene>
    <name evidence="2" type="ORF">SAMN02745729_11931</name>
</gene>
<keyword evidence="3" id="KW-1185">Reference proteome</keyword>
<sequence length="39" mass="4481">MKLFDIAFWLIFGVCVGYLWSVIEFMELLPELEALCIAG</sequence>
<organism evidence="2 3">
    <name type="scientific">Marinobacterium iners DSM 11526</name>
    <dbReference type="NCBI Taxonomy" id="1122198"/>
    <lineage>
        <taxon>Bacteria</taxon>
        <taxon>Pseudomonadati</taxon>
        <taxon>Pseudomonadota</taxon>
        <taxon>Gammaproteobacteria</taxon>
        <taxon>Oceanospirillales</taxon>
        <taxon>Oceanospirillaceae</taxon>
        <taxon>Marinobacterium</taxon>
    </lineage>
</organism>
<reference evidence="3" key="1">
    <citation type="submission" date="2016-10" db="EMBL/GenBank/DDBJ databases">
        <authorList>
            <person name="Varghese N."/>
            <person name="Submissions S."/>
        </authorList>
    </citation>
    <scope>NUCLEOTIDE SEQUENCE [LARGE SCALE GENOMIC DNA]</scope>
    <source>
        <strain evidence="3">DSM 11526</strain>
    </source>
</reference>
<evidence type="ECO:0000313" key="2">
    <source>
        <dbReference type="EMBL" id="SEB11945.1"/>
    </source>
</evidence>
<keyword evidence="1" id="KW-0472">Membrane</keyword>
<protein>
    <submittedName>
        <fullName evidence="2">Uncharacterized protein</fullName>
    </submittedName>
</protein>
<proteinExistence type="predicted"/>
<dbReference type="EMBL" id="FNRJ01000019">
    <property type="protein sequence ID" value="SEB11945.1"/>
    <property type="molecule type" value="Genomic_DNA"/>
</dbReference>
<evidence type="ECO:0000256" key="1">
    <source>
        <dbReference type="SAM" id="Phobius"/>
    </source>
</evidence>
<keyword evidence="1" id="KW-0812">Transmembrane</keyword>
<dbReference type="STRING" id="1122198.SAMN02745729_11931"/>
<dbReference type="AlphaFoldDB" id="A0A1H4GQR8"/>
<dbReference type="Proteomes" id="UP000242469">
    <property type="component" value="Unassembled WGS sequence"/>
</dbReference>